<feature type="domain" description="Ribbon-helix-helix protein CopG" evidence="2">
    <location>
        <begin position="15"/>
        <end position="43"/>
    </location>
</feature>
<feature type="region of interest" description="Disordered" evidence="1">
    <location>
        <begin position="51"/>
        <end position="70"/>
    </location>
</feature>
<evidence type="ECO:0000259" key="2">
    <source>
        <dbReference type="Pfam" id="PF01402"/>
    </source>
</evidence>
<dbReference type="CDD" id="cd22231">
    <property type="entry name" value="RHH_NikR_HicB-like"/>
    <property type="match status" value="1"/>
</dbReference>
<dbReference type="EMBL" id="BMXG01000007">
    <property type="protein sequence ID" value="GHB99497.1"/>
    <property type="molecule type" value="Genomic_DNA"/>
</dbReference>
<evidence type="ECO:0000313" key="4">
    <source>
        <dbReference type="Proteomes" id="UP000642829"/>
    </source>
</evidence>
<comment type="caution">
    <text evidence="3">The sequence shown here is derived from an EMBL/GenBank/DDBJ whole genome shotgun (WGS) entry which is preliminary data.</text>
</comment>
<dbReference type="RefSeq" id="WP_189513491.1">
    <property type="nucleotide sequence ID" value="NZ_BMXG01000007.1"/>
</dbReference>
<reference evidence="3" key="1">
    <citation type="journal article" date="2014" name="Int. J. Syst. Evol. Microbiol.">
        <title>Complete genome sequence of Corynebacterium casei LMG S-19264T (=DSM 44701T), isolated from a smear-ripened cheese.</title>
        <authorList>
            <consortium name="US DOE Joint Genome Institute (JGI-PGF)"/>
            <person name="Walter F."/>
            <person name="Albersmeier A."/>
            <person name="Kalinowski J."/>
            <person name="Ruckert C."/>
        </authorList>
    </citation>
    <scope>NUCLEOTIDE SEQUENCE</scope>
    <source>
        <strain evidence="3">KCTC 12870</strain>
    </source>
</reference>
<dbReference type="InterPro" id="IPR002145">
    <property type="entry name" value="CopG"/>
</dbReference>
<organism evidence="3 4">
    <name type="scientific">Cerasicoccus arenae</name>
    <dbReference type="NCBI Taxonomy" id="424488"/>
    <lineage>
        <taxon>Bacteria</taxon>
        <taxon>Pseudomonadati</taxon>
        <taxon>Verrucomicrobiota</taxon>
        <taxon>Opitutia</taxon>
        <taxon>Puniceicoccales</taxon>
        <taxon>Cerasicoccaceae</taxon>
        <taxon>Cerasicoccus</taxon>
    </lineage>
</organism>
<protein>
    <recommendedName>
        <fullName evidence="2">Ribbon-helix-helix protein CopG domain-containing protein</fullName>
    </recommendedName>
</protein>
<dbReference type="InterPro" id="IPR013321">
    <property type="entry name" value="Arc_rbn_hlx_hlx"/>
</dbReference>
<gene>
    <name evidence="3" type="ORF">GCM10007047_14690</name>
</gene>
<dbReference type="GO" id="GO:0006355">
    <property type="term" value="P:regulation of DNA-templated transcription"/>
    <property type="evidence" value="ECO:0007669"/>
    <property type="project" value="InterPro"/>
</dbReference>
<dbReference type="Pfam" id="PF01402">
    <property type="entry name" value="RHH_1"/>
    <property type="match status" value="1"/>
</dbReference>
<evidence type="ECO:0000256" key="1">
    <source>
        <dbReference type="SAM" id="MobiDB-lite"/>
    </source>
</evidence>
<dbReference type="Proteomes" id="UP000642829">
    <property type="component" value="Unassembled WGS sequence"/>
</dbReference>
<dbReference type="InterPro" id="IPR010985">
    <property type="entry name" value="Ribbon_hlx_hlx"/>
</dbReference>
<dbReference type="AlphaFoldDB" id="A0A8J3GCL9"/>
<reference evidence="3" key="2">
    <citation type="submission" date="2020-09" db="EMBL/GenBank/DDBJ databases">
        <authorList>
            <person name="Sun Q."/>
            <person name="Kim S."/>
        </authorList>
    </citation>
    <scope>NUCLEOTIDE SEQUENCE</scope>
    <source>
        <strain evidence="3">KCTC 12870</strain>
    </source>
</reference>
<evidence type="ECO:0000313" key="3">
    <source>
        <dbReference type="EMBL" id="GHB99497.1"/>
    </source>
</evidence>
<dbReference type="SUPFAM" id="SSF47598">
    <property type="entry name" value="Ribbon-helix-helix"/>
    <property type="match status" value="1"/>
</dbReference>
<keyword evidence="4" id="KW-1185">Reference proteome</keyword>
<dbReference type="Gene3D" id="1.10.1220.10">
    <property type="entry name" value="Met repressor-like"/>
    <property type="match status" value="1"/>
</dbReference>
<name>A0A8J3GCL9_9BACT</name>
<accession>A0A8J3GCL9</accession>
<sequence>MAKKQTHGRAPGKTQISISLPQDLVEKIDRLAATENRNRSNFIATHLESLAGDVEASEPPKRFKKKASKA</sequence>
<proteinExistence type="predicted"/>